<evidence type="ECO:0000259" key="7">
    <source>
        <dbReference type="Pfam" id="PF00892"/>
    </source>
</evidence>
<feature type="transmembrane region" description="Helical" evidence="6">
    <location>
        <begin position="209"/>
        <end position="229"/>
    </location>
</feature>
<evidence type="ECO:0000313" key="8">
    <source>
        <dbReference type="EnsemblPlants" id="Kaladp0046s0216.2.v1.1"/>
    </source>
</evidence>
<dbReference type="Gramene" id="Kaladp0046s0216.1.v1.1">
    <property type="protein sequence ID" value="Kaladp0046s0216.1.v1.1"/>
    <property type="gene ID" value="Kaladp0046s0216.v1.1"/>
</dbReference>
<dbReference type="GO" id="GO:0016020">
    <property type="term" value="C:membrane"/>
    <property type="evidence" value="ECO:0007669"/>
    <property type="project" value="UniProtKB-SubCell"/>
</dbReference>
<dbReference type="InterPro" id="IPR037185">
    <property type="entry name" value="EmrE-like"/>
</dbReference>
<evidence type="ECO:0000256" key="4">
    <source>
        <dbReference type="ARBA" id="ARBA00022989"/>
    </source>
</evidence>
<dbReference type="EnsemblPlants" id="Kaladp0046s0216.1.v1.1">
    <property type="protein sequence ID" value="Kaladp0046s0216.1.v1.1"/>
    <property type="gene ID" value="Kaladp0046s0216.v1.1"/>
</dbReference>
<dbReference type="SUPFAM" id="SSF103481">
    <property type="entry name" value="Multidrug resistance efflux transporter EmrE"/>
    <property type="match status" value="2"/>
</dbReference>
<feature type="transmembrane region" description="Helical" evidence="6">
    <location>
        <begin position="125"/>
        <end position="145"/>
    </location>
</feature>
<feature type="domain" description="EamA" evidence="7">
    <location>
        <begin position="4"/>
        <end position="140"/>
    </location>
</feature>
<feature type="transmembrane region" description="Helical" evidence="6">
    <location>
        <begin position="274"/>
        <end position="294"/>
    </location>
</feature>
<dbReference type="InterPro" id="IPR000620">
    <property type="entry name" value="EamA_dom"/>
</dbReference>
<comment type="subcellular location">
    <subcellularLocation>
        <location evidence="1 6">Membrane</location>
        <topology evidence="1 6">Multi-pass membrane protein</topology>
    </subcellularLocation>
</comment>
<evidence type="ECO:0000256" key="5">
    <source>
        <dbReference type="ARBA" id="ARBA00023136"/>
    </source>
</evidence>
<reference evidence="8" key="1">
    <citation type="submission" date="2021-01" db="UniProtKB">
        <authorList>
            <consortium name="EnsemblPlants"/>
        </authorList>
    </citation>
    <scope>IDENTIFICATION</scope>
</reference>
<dbReference type="Proteomes" id="UP000594263">
    <property type="component" value="Unplaced"/>
</dbReference>
<organism evidence="8 9">
    <name type="scientific">Kalanchoe fedtschenkoi</name>
    <name type="common">Lavender scallops</name>
    <name type="synonym">South American air plant</name>
    <dbReference type="NCBI Taxonomy" id="63787"/>
    <lineage>
        <taxon>Eukaryota</taxon>
        <taxon>Viridiplantae</taxon>
        <taxon>Streptophyta</taxon>
        <taxon>Embryophyta</taxon>
        <taxon>Tracheophyta</taxon>
        <taxon>Spermatophyta</taxon>
        <taxon>Magnoliopsida</taxon>
        <taxon>eudicotyledons</taxon>
        <taxon>Gunneridae</taxon>
        <taxon>Pentapetalae</taxon>
        <taxon>Saxifragales</taxon>
        <taxon>Crassulaceae</taxon>
        <taxon>Kalanchoe</taxon>
    </lineage>
</organism>
<protein>
    <recommendedName>
        <fullName evidence="6">WAT1-related protein</fullName>
    </recommendedName>
</protein>
<dbReference type="Gramene" id="Kaladp0046s0216.2.v1.1">
    <property type="protein sequence ID" value="Kaladp0046s0216.2.v1.1"/>
    <property type="gene ID" value="Kaladp0046s0216.v1.1"/>
</dbReference>
<feature type="domain" description="EamA" evidence="7">
    <location>
        <begin position="179"/>
        <end position="317"/>
    </location>
</feature>
<feature type="transmembrane region" description="Helical" evidence="6">
    <location>
        <begin position="241"/>
        <end position="262"/>
    </location>
</feature>
<comment type="similarity">
    <text evidence="2 6">Belongs to the drug/metabolite transporter (DMT) superfamily. Plant drug/metabolite exporter (P-DME) (TC 2.A.7.4) family.</text>
</comment>
<feature type="transmembrane region" description="Helical" evidence="6">
    <location>
        <begin position="174"/>
        <end position="197"/>
    </location>
</feature>
<proteinExistence type="inferred from homology"/>
<evidence type="ECO:0000256" key="1">
    <source>
        <dbReference type="ARBA" id="ARBA00004141"/>
    </source>
</evidence>
<sequence>MAYLAAGVIQLFYAGMFLLSKIAFDGGMNSFIFVFYRQAAASIFLFPFALFFGWKSAPPLTFSTFCKIFLLSFVGITMSLNICGIGLVYTSATLAAASANSLPVITFILAVLLRVETVKMRAYSGVAKMTGILICMGGVAVLAFYKGPDFHVFSHNGGILHIRAPHTKPAPQSIIIWIKGCFFMLLSNTFWALWLILQGRVLKSYPSKLHFTTLQCLLSAFQSFFIAIAVERDPREWRLGWNVRLLAVAYCGIAVTGVCYYLQAFVIEKKGPVFLSMSTPLSLIITIICSALFLGQAVSLGSLVGGLLLVAGLYCVLWGKRREHCPNVEAINDEKEGPSHCDLKQVCVDINMHDEMLK</sequence>
<evidence type="ECO:0000313" key="9">
    <source>
        <dbReference type="Proteomes" id="UP000594263"/>
    </source>
</evidence>
<name>A0A7N0TV94_KALFE</name>
<feature type="transmembrane region" description="Helical" evidence="6">
    <location>
        <begin position="33"/>
        <end position="53"/>
    </location>
</feature>
<dbReference type="AlphaFoldDB" id="A0A7N0TV94"/>
<dbReference type="EnsemblPlants" id="Kaladp0046s0216.2.v1.1">
    <property type="protein sequence ID" value="Kaladp0046s0216.2.v1.1"/>
    <property type="gene ID" value="Kaladp0046s0216.v1.1"/>
</dbReference>
<keyword evidence="4 6" id="KW-1133">Transmembrane helix</keyword>
<feature type="transmembrane region" description="Helical" evidence="6">
    <location>
        <begin position="65"/>
        <end position="88"/>
    </location>
</feature>
<keyword evidence="9" id="KW-1185">Reference proteome</keyword>
<dbReference type="PANTHER" id="PTHR31218">
    <property type="entry name" value="WAT1-RELATED PROTEIN"/>
    <property type="match status" value="1"/>
</dbReference>
<dbReference type="OMA" id="NDVVCNE"/>
<evidence type="ECO:0000256" key="6">
    <source>
        <dbReference type="RuleBase" id="RU363077"/>
    </source>
</evidence>
<evidence type="ECO:0000256" key="3">
    <source>
        <dbReference type="ARBA" id="ARBA00022692"/>
    </source>
</evidence>
<dbReference type="Pfam" id="PF00892">
    <property type="entry name" value="EamA"/>
    <property type="match status" value="2"/>
</dbReference>
<feature type="transmembrane region" description="Helical" evidence="6">
    <location>
        <begin position="94"/>
        <end position="113"/>
    </location>
</feature>
<accession>A0A7N0TV94</accession>
<keyword evidence="5 6" id="KW-0472">Membrane</keyword>
<evidence type="ECO:0000256" key="2">
    <source>
        <dbReference type="ARBA" id="ARBA00007635"/>
    </source>
</evidence>
<dbReference type="GO" id="GO:0022857">
    <property type="term" value="F:transmembrane transporter activity"/>
    <property type="evidence" value="ECO:0007669"/>
    <property type="project" value="InterPro"/>
</dbReference>
<feature type="transmembrane region" description="Helical" evidence="6">
    <location>
        <begin position="300"/>
        <end position="319"/>
    </location>
</feature>
<dbReference type="InterPro" id="IPR030184">
    <property type="entry name" value="WAT1-related"/>
</dbReference>
<keyword evidence="3 6" id="KW-0812">Transmembrane</keyword>